<protein>
    <submittedName>
        <fullName evidence="1">Uncharacterized protein</fullName>
    </submittedName>
</protein>
<accession>A0AAW0MWL9</accession>
<proteinExistence type="predicted"/>
<evidence type="ECO:0000313" key="1">
    <source>
        <dbReference type="EMBL" id="KAK7886169.1"/>
    </source>
</evidence>
<evidence type="ECO:0000313" key="2">
    <source>
        <dbReference type="Proteomes" id="UP001460270"/>
    </source>
</evidence>
<dbReference type="AlphaFoldDB" id="A0AAW0MWL9"/>
<organism evidence="1 2">
    <name type="scientific">Mugilogobius chulae</name>
    <name type="common">yellowstripe goby</name>
    <dbReference type="NCBI Taxonomy" id="88201"/>
    <lineage>
        <taxon>Eukaryota</taxon>
        <taxon>Metazoa</taxon>
        <taxon>Chordata</taxon>
        <taxon>Craniata</taxon>
        <taxon>Vertebrata</taxon>
        <taxon>Euteleostomi</taxon>
        <taxon>Actinopterygii</taxon>
        <taxon>Neopterygii</taxon>
        <taxon>Teleostei</taxon>
        <taxon>Neoteleostei</taxon>
        <taxon>Acanthomorphata</taxon>
        <taxon>Gobiaria</taxon>
        <taxon>Gobiiformes</taxon>
        <taxon>Gobioidei</taxon>
        <taxon>Gobiidae</taxon>
        <taxon>Gobionellinae</taxon>
        <taxon>Mugilogobius</taxon>
    </lineage>
</organism>
<gene>
    <name evidence="1" type="ORF">WMY93_025790</name>
</gene>
<dbReference type="Proteomes" id="UP001460270">
    <property type="component" value="Unassembled WGS sequence"/>
</dbReference>
<name>A0AAW0MWL9_9GOBI</name>
<reference evidence="2" key="1">
    <citation type="submission" date="2024-04" db="EMBL/GenBank/DDBJ databases">
        <title>Salinicola lusitanus LLJ914,a marine bacterium isolated from the Okinawa Trough.</title>
        <authorList>
            <person name="Li J."/>
        </authorList>
    </citation>
    <scope>NUCLEOTIDE SEQUENCE [LARGE SCALE GENOMIC DNA]</scope>
</reference>
<comment type="caution">
    <text evidence="1">The sequence shown here is derived from an EMBL/GenBank/DDBJ whole genome shotgun (WGS) entry which is preliminary data.</text>
</comment>
<dbReference type="EMBL" id="JBBPFD010000019">
    <property type="protein sequence ID" value="KAK7886169.1"/>
    <property type="molecule type" value="Genomic_DNA"/>
</dbReference>
<sequence>MEVPYVEQVVNTESECRGEDTQSGCQPLHVSIRRDIYDMIVSLHANCLLSWCIPSVKTVLPKLTRARAKGKVRVWCVKEKKAKEKSVAWQRMDERERANFRSF</sequence>
<keyword evidence="2" id="KW-1185">Reference proteome</keyword>